<feature type="compositionally biased region" description="Basic and acidic residues" evidence="1">
    <location>
        <begin position="436"/>
        <end position="451"/>
    </location>
</feature>
<dbReference type="Proteomes" id="UP000195879">
    <property type="component" value="Unassembled WGS sequence"/>
</dbReference>
<feature type="compositionally biased region" description="Gly residues" evidence="1">
    <location>
        <begin position="389"/>
        <end position="405"/>
    </location>
</feature>
<organism evidence="2 3">
    <name type="scientific">Plasmodium chabaudi adami</name>
    <dbReference type="NCBI Taxonomy" id="5826"/>
    <lineage>
        <taxon>Eukaryota</taxon>
        <taxon>Sar</taxon>
        <taxon>Alveolata</taxon>
        <taxon>Apicomplexa</taxon>
        <taxon>Aconoidasida</taxon>
        <taxon>Haemosporida</taxon>
        <taxon>Plasmodiidae</taxon>
        <taxon>Plasmodium</taxon>
        <taxon>Plasmodium (Vinckeia)</taxon>
    </lineage>
</organism>
<name>A0A1D3LAW2_PLACE</name>
<dbReference type="Pfam" id="PF06022">
    <property type="entry name" value="Cir_Bir_Yir"/>
    <property type="match status" value="1"/>
</dbReference>
<dbReference type="InterPro" id="IPR006477">
    <property type="entry name" value="Yir_bir_cir"/>
</dbReference>
<proteinExistence type="predicted"/>
<feature type="region of interest" description="Disordered" evidence="1">
    <location>
        <begin position="183"/>
        <end position="534"/>
    </location>
</feature>
<feature type="non-terminal residue" evidence="2">
    <location>
        <position position="570"/>
    </location>
</feature>
<evidence type="ECO:0000313" key="2">
    <source>
        <dbReference type="EMBL" id="SCL96616.1"/>
    </source>
</evidence>
<feature type="compositionally biased region" description="Low complexity" evidence="1">
    <location>
        <begin position="420"/>
        <end position="430"/>
    </location>
</feature>
<feature type="compositionally biased region" description="Gly residues" evidence="1">
    <location>
        <begin position="358"/>
        <end position="373"/>
    </location>
</feature>
<accession>A0A1D3LAW2</accession>
<reference evidence="2 3" key="1">
    <citation type="submission" date="2016-08" db="EMBL/GenBank/DDBJ databases">
        <authorList>
            <consortium name="Pathogen Informatics"/>
        </authorList>
    </citation>
    <scope>NUCLEOTIDE SEQUENCE [LARGE SCALE GENOMIC DNA]</scope>
    <source>
        <strain evidence="2 3">DK</strain>
    </source>
</reference>
<feature type="compositionally biased region" description="Basic and acidic residues" evidence="1">
    <location>
        <begin position="203"/>
        <end position="216"/>
    </location>
</feature>
<feature type="compositionally biased region" description="Low complexity" evidence="1">
    <location>
        <begin position="377"/>
        <end position="388"/>
    </location>
</feature>
<feature type="non-terminal residue" evidence="2">
    <location>
        <position position="1"/>
    </location>
</feature>
<evidence type="ECO:0000313" key="3">
    <source>
        <dbReference type="Proteomes" id="UP000195879"/>
    </source>
</evidence>
<evidence type="ECO:0000256" key="1">
    <source>
        <dbReference type="SAM" id="MobiDB-lite"/>
    </source>
</evidence>
<feature type="compositionally biased region" description="Basic and acidic residues" evidence="1">
    <location>
        <begin position="260"/>
        <end position="273"/>
    </location>
</feature>
<protein>
    <submittedName>
        <fullName evidence="2">Plasmodium variant antigen protein Cir/Yir/Bir, putative</fullName>
    </submittedName>
</protein>
<dbReference type="EMBL" id="FMIO01000511">
    <property type="protein sequence ID" value="SCL96616.1"/>
    <property type="molecule type" value="Genomic_DNA"/>
</dbReference>
<dbReference type="AlphaFoldDB" id="A0A1D3LAW2"/>
<feature type="compositionally biased region" description="Polar residues" evidence="1">
    <location>
        <begin position="458"/>
        <end position="485"/>
    </location>
</feature>
<gene>
    <name evidence="2" type="ORF">PCHDK_000550800</name>
</gene>
<sequence>NKYDECLLMWLSDKLFKIHLERKDKKGVKGYMDGTTLNEAYKNYLEKHKKRMDYWALLDIMPGLKEANLKYMTEFYKLINHICKIITDYNDNGAGSKNLYKYSINCRFQYRTLYMNIYECKSYLHLLNRLKGLYDDFRRHAIKRTDSNNNLANKLQKLTLGNGKELNATKGFKTYNFSNTKCYPQKKNTKSKKTEKSSLQPSPKEEPPPQPQKKDSPSPPPPSGQLKDSQHETQQSSSTTPHEDPPTKLELPSSSQESQKPGKNDQNETKDSGKGGGGPKIEIKGPNVEKGNMNGGNKEPGDPSGGEGSQVSEGDRANSESSGTYTEKGGPEGGSADKVSETGDPVNGKGTSKDGTGDVSGGDQGSPGGGAGGQISNDTQGGTNTSQQGTGGGSGDPGNVSGGGQDSKVGDSDRGGGGASSDTGSSSTGSENLDNGSHDQDSGSGAGDKKGLQIGPIDSSSQPPTSGTNKEGSNSEPGSTDNEPSNGGGEQGGEGDQKSPDGSGDSENGPGSEQHHTDSVPREKETQNTSCPPFDIKQYIFRIPLKGMEQINNALKFFNENTEKITKAID</sequence>
<feature type="compositionally biased region" description="Basic and acidic residues" evidence="1">
    <location>
        <begin position="513"/>
        <end position="526"/>
    </location>
</feature>